<dbReference type="Proteomes" id="UP000239614">
    <property type="component" value="Unassembled WGS sequence"/>
</dbReference>
<dbReference type="Gene3D" id="3.60.21.10">
    <property type="match status" value="1"/>
</dbReference>
<dbReference type="SUPFAM" id="SSF56300">
    <property type="entry name" value="Metallo-dependent phosphatases"/>
    <property type="match status" value="1"/>
</dbReference>
<evidence type="ECO:0000313" key="4">
    <source>
        <dbReference type="Proteomes" id="UP000239614"/>
    </source>
</evidence>
<evidence type="ECO:0000256" key="1">
    <source>
        <dbReference type="ARBA" id="ARBA00005662"/>
    </source>
</evidence>
<dbReference type="PANTHER" id="PTHR33393">
    <property type="entry name" value="POLYGLUTAMINE SYNTHESIS ACCESSORY PROTEIN RV0574C-RELATED"/>
    <property type="match status" value="1"/>
</dbReference>
<feature type="domain" description="Capsule synthesis protein CapA" evidence="2">
    <location>
        <begin position="49"/>
        <end position="138"/>
    </location>
</feature>
<accession>A0A2T0AZ56</accession>
<reference evidence="3 4" key="1">
    <citation type="submission" date="2018-03" db="EMBL/GenBank/DDBJ databases">
        <title>Genome sequence of Clostridium thermopalmarium DSM 5974.</title>
        <authorList>
            <person name="Poehlein A."/>
            <person name="Daniel R."/>
        </authorList>
    </citation>
    <scope>NUCLEOTIDE SEQUENCE [LARGE SCALE GENOMIC DNA]</scope>
    <source>
        <strain evidence="3 4">DSM 5974</strain>
    </source>
</reference>
<dbReference type="EMBL" id="PVXN01000005">
    <property type="protein sequence ID" value="PRR76499.1"/>
    <property type="molecule type" value="Genomic_DNA"/>
</dbReference>
<evidence type="ECO:0000259" key="2">
    <source>
        <dbReference type="Pfam" id="PF09587"/>
    </source>
</evidence>
<sequence>MVNLFQEQELSNPFTRKCYNNPSKLYSKIYRKLGKIFYPKQFKKPVYERKESNWRCKRELIKEIRECQKNGADYIIMCMHAGGQYNREPTEYTKQICDFLVKHGVNAVIGNHEHVVHKCDISRVSEGIIKTYSLGNFLGKAGVNKEPYDKMAEYSVVFNIYLSKNEDSILLDTCTFSIAKSIAYDGNKIKPVLLFDLINNCSNEDEKKKLISHNTIMVNTFLDTNFKSVELKKEYDIREILGY</sequence>
<gene>
    <name evidence="3" type="primary">capA_2</name>
    <name evidence="3" type="ORF">CPAL_01700</name>
</gene>
<keyword evidence="4" id="KW-1185">Reference proteome</keyword>
<evidence type="ECO:0000313" key="3">
    <source>
        <dbReference type="EMBL" id="PRR76499.1"/>
    </source>
</evidence>
<dbReference type="InterPro" id="IPR019079">
    <property type="entry name" value="Capsule_synth_CapA"/>
</dbReference>
<name>A0A2T0AZ56_9CLOT</name>
<dbReference type="Pfam" id="PF09587">
    <property type="entry name" value="PGA_cap"/>
    <property type="match status" value="1"/>
</dbReference>
<dbReference type="InterPro" id="IPR052169">
    <property type="entry name" value="CW_Biosynth-Accessory"/>
</dbReference>
<dbReference type="InterPro" id="IPR029052">
    <property type="entry name" value="Metallo-depent_PP-like"/>
</dbReference>
<comment type="caution">
    <text evidence="3">The sequence shown here is derived from an EMBL/GenBank/DDBJ whole genome shotgun (WGS) entry which is preliminary data.</text>
</comment>
<protein>
    <submittedName>
        <fullName evidence="3">Capsule biosynthesis protein CapA</fullName>
    </submittedName>
</protein>
<organism evidence="3 4">
    <name type="scientific">Clostridium thermopalmarium DSM 5974</name>
    <dbReference type="NCBI Taxonomy" id="1121340"/>
    <lineage>
        <taxon>Bacteria</taxon>
        <taxon>Bacillati</taxon>
        <taxon>Bacillota</taxon>
        <taxon>Clostridia</taxon>
        <taxon>Eubacteriales</taxon>
        <taxon>Clostridiaceae</taxon>
        <taxon>Clostridium</taxon>
    </lineage>
</organism>
<dbReference type="AlphaFoldDB" id="A0A2T0AZ56"/>
<comment type="similarity">
    <text evidence="1">Belongs to the CapA family.</text>
</comment>
<dbReference type="PANTHER" id="PTHR33393:SF12">
    <property type="entry name" value="CAPSULE BIOSYNTHESIS PROTEIN CAPA"/>
    <property type="match status" value="1"/>
</dbReference>
<proteinExistence type="inferred from homology"/>